<dbReference type="EMBL" id="BAAAZN010000020">
    <property type="protein sequence ID" value="GAA3575809.1"/>
    <property type="molecule type" value="Genomic_DNA"/>
</dbReference>
<dbReference type="Proteomes" id="UP001500689">
    <property type="component" value="Unassembled WGS sequence"/>
</dbReference>
<evidence type="ECO:0000313" key="1">
    <source>
        <dbReference type="EMBL" id="GAA3575809.1"/>
    </source>
</evidence>
<reference evidence="2" key="1">
    <citation type="journal article" date="2019" name="Int. J. Syst. Evol. Microbiol.">
        <title>The Global Catalogue of Microorganisms (GCM) 10K type strain sequencing project: providing services to taxonomists for standard genome sequencing and annotation.</title>
        <authorList>
            <consortium name="The Broad Institute Genomics Platform"/>
            <consortium name="The Broad Institute Genome Sequencing Center for Infectious Disease"/>
            <person name="Wu L."/>
            <person name="Ma J."/>
        </authorList>
    </citation>
    <scope>NUCLEOTIDE SEQUENCE [LARGE SCALE GENOMIC DNA]</scope>
    <source>
        <strain evidence="2">JCM 16898</strain>
    </source>
</reference>
<protein>
    <recommendedName>
        <fullName evidence="3">Scramblase</fullName>
    </recommendedName>
</protein>
<evidence type="ECO:0008006" key="3">
    <source>
        <dbReference type="Google" id="ProtNLM"/>
    </source>
</evidence>
<evidence type="ECO:0000313" key="2">
    <source>
        <dbReference type="Proteomes" id="UP001500689"/>
    </source>
</evidence>
<sequence length="181" mass="20029">MLVVTRRTEPDVVASDDYGVFDRQGHELGSVADVSQGFLHRAARLLPKYDQYVTRRFEVRDANHSTVLRMTRPAKDPRTRFVVSRSDETPIGEIVPHGDNRFTLIAEEQTIAAVHTPSRPGWDAVISDRAGTEIARIGRRAAEVSPIGGDTYVVEIPKQLPEPLASMVLATALTIETALTR</sequence>
<gene>
    <name evidence="1" type="ORF">GCM10022222_70630</name>
</gene>
<proteinExistence type="predicted"/>
<keyword evidence="2" id="KW-1185">Reference proteome</keyword>
<organism evidence="1 2">
    <name type="scientific">Amycolatopsis ultiminotia</name>
    <dbReference type="NCBI Taxonomy" id="543629"/>
    <lineage>
        <taxon>Bacteria</taxon>
        <taxon>Bacillati</taxon>
        <taxon>Actinomycetota</taxon>
        <taxon>Actinomycetes</taxon>
        <taxon>Pseudonocardiales</taxon>
        <taxon>Pseudonocardiaceae</taxon>
        <taxon>Amycolatopsis</taxon>
    </lineage>
</organism>
<comment type="caution">
    <text evidence="1">The sequence shown here is derived from an EMBL/GenBank/DDBJ whole genome shotgun (WGS) entry which is preliminary data.</text>
</comment>
<accession>A0ABP6Y1D3</accession>
<name>A0ABP6Y1D3_9PSEU</name>